<dbReference type="SUPFAM" id="SSF103473">
    <property type="entry name" value="MFS general substrate transporter"/>
    <property type="match status" value="1"/>
</dbReference>
<comment type="caution">
    <text evidence="6">The sequence shown here is derived from an EMBL/GenBank/DDBJ whole genome shotgun (WGS) entry which is preliminary data.</text>
</comment>
<evidence type="ECO:0000256" key="3">
    <source>
        <dbReference type="ARBA" id="ARBA00023136"/>
    </source>
</evidence>
<feature type="transmembrane region" description="Helical" evidence="4">
    <location>
        <begin position="176"/>
        <end position="193"/>
    </location>
</feature>
<proteinExistence type="predicted"/>
<accession>A0ABX0XP60</accession>
<dbReference type="PROSITE" id="PS50850">
    <property type="entry name" value="MFS"/>
    <property type="match status" value="1"/>
</dbReference>
<evidence type="ECO:0000313" key="7">
    <source>
        <dbReference type="Proteomes" id="UP000734218"/>
    </source>
</evidence>
<feature type="transmembrane region" description="Helical" evidence="4">
    <location>
        <begin position="263"/>
        <end position="285"/>
    </location>
</feature>
<evidence type="ECO:0000313" key="6">
    <source>
        <dbReference type="EMBL" id="NJC34517.1"/>
    </source>
</evidence>
<keyword evidence="2 4" id="KW-1133">Transmembrane helix</keyword>
<evidence type="ECO:0000256" key="4">
    <source>
        <dbReference type="SAM" id="Phobius"/>
    </source>
</evidence>
<dbReference type="PANTHER" id="PTHR23539:SF1">
    <property type="entry name" value="MAJOR FACILITATOR SUPERFAMILY (MFS) PROFILE DOMAIN-CONTAINING PROTEIN"/>
    <property type="match status" value="1"/>
</dbReference>
<feature type="transmembrane region" description="Helical" evidence="4">
    <location>
        <begin position="359"/>
        <end position="381"/>
    </location>
</feature>
<feature type="transmembrane region" description="Helical" evidence="4">
    <location>
        <begin position="118"/>
        <end position="140"/>
    </location>
</feature>
<feature type="transmembrane region" description="Helical" evidence="4">
    <location>
        <begin position="152"/>
        <end position="170"/>
    </location>
</feature>
<dbReference type="InterPro" id="IPR011701">
    <property type="entry name" value="MFS"/>
</dbReference>
<dbReference type="InterPro" id="IPR020846">
    <property type="entry name" value="MFS_dom"/>
</dbReference>
<sequence length="421" mass="43063">MATIADVGAPPEKRSADRQLDALNFFLADVRDGLGPYLAIYLLSVRGPAHGWNEATVGFVLTLSALIGLAAQTPAGGLVDRSLNKPRLLILAALAVTAASVSLPFVSGFAWVAGTQSLAAVAAALFAPGLSALTLGLVGPKMFARRVGRNEAFNHAGNAVAAGLAGLLAWRFGPEVVFWLMGVLALASVAAAARVDNSQVDNRTARGLGGTDDAAEVPSGWRTLLECRPLLIFAALCAVFHLANAAMLPFVGQQLAREVGQDYATSLIALCIVAAQAVMVPVAMASGRLVERVGTKPLFVAAFAVLAVRGFLYPVFDAPAWLIGVQLLDGVGAGIFGALFPVVVADLTRGTGRFAVSQGAVATAQGLGAAFSAGLAGLIALHLGYSAMFATLGAIAAVGLVGYLLLMPETQPRSTAVAPAR</sequence>
<dbReference type="Proteomes" id="UP000734218">
    <property type="component" value="Unassembled WGS sequence"/>
</dbReference>
<keyword evidence="3 4" id="KW-0472">Membrane</keyword>
<organism evidence="6 7">
    <name type="scientific">Sphingomonas jejuensis</name>
    <dbReference type="NCBI Taxonomy" id="904715"/>
    <lineage>
        <taxon>Bacteria</taxon>
        <taxon>Pseudomonadati</taxon>
        <taxon>Pseudomonadota</taxon>
        <taxon>Alphaproteobacteria</taxon>
        <taxon>Sphingomonadales</taxon>
        <taxon>Sphingomonadaceae</taxon>
        <taxon>Sphingomonas</taxon>
    </lineage>
</organism>
<feature type="transmembrane region" description="Helical" evidence="4">
    <location>
        <begin position="297"/>
        <end position="316"/>
    </location>
</feature>
<feature type="transmembrane region" description="Helical" evidence="4">
    <location>
        <begin position="230"/>
        <end position="251"/>
    </location>
</feature>
<feature type="domain" description="Major facilitator superfamily (MFS) profile" evidence="5">
    <location>
        <begin position="230"/>
        <end position="421"/>
    </location>
</feature>
<evidence type="ECO:0000256" key="1">
    <source>
        <dbReference type="ARBA" id="ARBA00022692"/>
    </source>
</evidence>
<dbReference type="Gene3D" id="1.20.1250.20">
    <property type="entry name" value="MFS general substrate transporter like domains"/>
    <property type="match status" value="2"/>
</dbReference>
<dbReference type="InterPro" id="IPR036259">
    <property type="entry name" value="MFS_trans_sf"/>
</dbReference>
<feature type="transmembrane region" description="Helical" evidence="4">
    <location>
        <begin position="387"/>
        <end position="406"/>
    </location>
</feature>
<keyword evidence="1 4" id="KW-0812">Transmembrane</keyword>
<evidence type="ECO:0000259" key="5">
    <source>
        <dbReference type="PROSITE" id="PS50850"/>
    </source>
</evidence>
<feature type="transmembrane region" description="Helical" evidence="4">
    <location>
        <begin position="88"/>
        <end position="112"/>
    </location>
</feature>
<gene>
    <name evidence="6" type="ORF">GGR88_002031</name>
</gene>
<keyword evidence="7" id="KW-1185">Reference proteome</keyword>
<dbReference type="RefSeq" id="WP_167954587.1">
    <property type="nucleotide sequence ID" value="NZ_JAATJE010000002.1"/>
</dbReference>
<feature type="transmembrane region" description="Helical" evidence="4">
    <location>
        <begin position="55"/>
        <end position="76"/>
    </location>
</feature>
<evidence type="ECO:0000256" key="2">
    <source>
        <dbReference type="ARBA" id="ARBA00022989"/>
    </source>
</evidence>
<dbReference type="Pfam" id="PF07690">
    <property type="entry name" value="MFS_1"/>
    <property type="match status" value="1"/>
</dbReference>
<dbReference type="PANTHER" id="PTHR23539">
    <property type="entry name" value="MFS TRANSPORTER"/>
    <property type="match status" value="1"/>
</dbReference>
<dbReference type="EMBL" id="JAATJE010000002">
    <property type="protein sequence ID" value="NJC34517.1"/>
    <property type="molecule type" value="Genomic_DNA"/>
</dbReference>
<feature type="transmembrane region" description="Helical" evidence="4">
    <location>
        <begin position="322"/>
        <end position="347"/>
    </location>
</feature>
<name>A0ABX0XP60_9SPHN</name>
<reference evidence="6 7" key="1">
    <citation type="submission" date="2020-03" db="EMBL/GenBank/DDBJ databases">
        <title>Genomic Encyclopedia of Type Strains, Phase IV (KMG-IV): sequencing the most valuable type-strain genomes for metagenomic binning, comparative biology and taxonomic classification.</title>
        <authorList>
            <person name="Goeker M."/>
        </authorList>
    </citation>
    <scope>NUCLEOTIDE SEQUENCE [LARGE SCALE GENOMIC DNA]</scope>
    <source>
        <strain evidence="6 7">DSM 27651</strain>
    </source>
</reference>
<protein>
    <submittedName>
        <fullName evidence="6">MFS family permease</fullName>
    </submittedName>
</protein>